<reference evidence="6" key="1">
    <citation type="submission" date="2025-08" db="UniProtKB">
        <authorList>
            <consortium name="RefSeq"/>
        </authorList>
    </citation>
    <scope>IDENTIFICATION</scope>
    <source>
        <tissue evidence="6">Leaf</tissue>
    </source>
</reference>
<evidence type="ECO:0000256" key="1">
    <source>
        <dbReference type="ARBA" id="ARBA00010746"/>
    </source>
</evidence>
<proteinExistence type="inferred from homology"/>
<comment type="similarity">
    <text evidence="1 4">Belongs to the plant dirigent protein family.</text>
</comment>
<keyword evidence="3 4" id="KW-0964">Secreted</keyword>
<keyword evidence="5" id="KW-1185">Reference proteome</keyword>
<organism evidence="5 6">
    <name type="scientific">Rhodamnia argentea</name>
    <dbReference type="NCBI Taxonomy" id="178133"/>
    <lineage>
        <taxon>Eukaryota</taxon>
        <taxon>Viridiplantae</taxon>
        <taxon>Streptophyta</taxon>
        <taxon>Embryophyta</taxon>
        <taxon>Tracheophyta</taxon>
        <taxon>Spermatophyta</taxon>
        <taxon>Magnoliopsida</taxon>
        <taxon>eudicotyledons</taxon>
        <taxon>Gunneridae</taxon>
        <taxon>Pentapetalae</taxon>
        <taxon>rosids</taxon>
        <taxon>malvids</taxon>
        <taxon>Myrtales</taxon>
        <taxon>Myrtaceae</taxon>
        <taxon>Myrtoideae</taxon>
        <taxon>Myrteae</taxon>
        <taxon>Australasian group</taxon>
        <taxon>Rhodamnia</taxon>
    </lineage>
</organism>
<dbReference type="InterPro" id="IPR004265">
    <property type="entry name" value="Dirigent"/>
</dbReference>
<dbReference type="Proteomes" id="UP000827889">
    <property type="component" value="Chromosome 6"/>
</dbReference>
<comment type="subunit">
    <text evidence="2 4">Homodimer.</text>
</comment>
<protein>
    <recommendedName>
        <fullName evidence="4">Dirigent protein</fullName>
    </recommendedName>
</protein>
<dbReference type="Gene3D" id="2.40.480.10">
    <property type="entry name" value="Allene oxide cyclase-like"/>
    <property type="match status" value="1"/>
</dbReference>
<dbReference type="InterPro" id="IPR044859">
    <property type="entry name" value="Allene_oxi_cyc_Dirigent"/>
</dbReference>
<evidence type="ECO:0000313" key="5">
    <source>
        <dbReference type="Proteomes" id="UP000827889"/>
    </source>
</evidence>
<keyword evidence="4" id="KW-0052">Apoplast</keyword>
<evidence type="ECO:0000256" key="3">
    <source>
        <dbReference type="ARBA" id="ARBA00022525"/>
    </source>
</evidence>
<accession>A0A8B8QMX6</accession>
<sequence>MIDDLLTTEPNLSSGIIGRAQGLYAPASQEEVALLQATNLVFTEGQYKGSTLTVLGRNSIFAKVREMPVMGGTGAFRFARGYILLRTYEFNKKTLYAIVECDVYVWH</sequence>
<dbReference type="KEGG" id="rarg:115753215"/>
<dbReference type="PANTHER" id="PTHR21495">
    <property type="entry name" value="NUCLEOPORIN-RELATED"/>
    <property type="match status" value="1"/>
</dbReference>
<dbReference type="GeneID" id="115753215"/>
<evidence type="ECO:0000256" key="4">
    <source>
        <dbReference type="RuleBase" id="RU363099"/>
    </source>
</evidence>
<evidence type="ECO:0000313" key="6">
    <source>
        <dbReference type="RefSeq" id="XP_030547597.2"/>
    </source>
</evidence>
<name>A0A8B8QMX6_9MYRT</name>
<dbReference type="GO" id="GO:0048046">
    <property type="term" value="C:apoplast"/>
    <property type="evidence" value="ECO:0007669"/>
    <property type="project" value="UniProtKB-SubCell"/>
</dbReference>
<comment type="function">
    <text evidence="4">Dirigent proteins impart stereoselectivity on the phenoxy radical-coupling reaction, yielding optically active lignans from two molecules of coniferyl alcohol in the biosynthesis of lignans, flavonolignans, and alkaloids and thus plays a central role in plant secondary metabolism.</text>
</comment>
<comment type="subcellular location">
    <subcellularLocation>
        <location evidence="4">Secreted</location>
        <location evidence="4">Extracellular space</location>
        <location evidence="4">Apoplast</location>
    </subcellularLocation>
</comment>
<dbReference type="RefSeq" id="XP_030547597.2">
    <property type="nucleotide sequence ID" value="XM_030691737.2"/>
</dbReference>
<gene>
    <name evidence="6" type="primary">LOC115753215</name>
</gene>
<dbReference type="GO" id="GO:0009699">
    <property type="term" value="P:phenylpropanoid biosynthetic process"/>
    <property type="evidence" value="ECO:0007669"/>
    <property type="project" value="UniProtKB-ARBA"/>
</dbReference>
<dbReference type="Pfam" id="PF03018">
    <property type="entry name" value="Dirigent"/>
    <property type="match status" value="1"/>
</dbReference>
<evidence type="ECO:0000256" key="2">
    <source>
        <dbReference type="ARBA" id="ARBA00011738"/>
    </source>
</evidence>
<dbReference type="AlphaFoldDB" id="A0A8B8QMX6"/>